<dbReference type="RefSeq" id="WP_347722034.1">
    <property type="nucleotide sequence ID" value="NZ_CP104395.1"/>
</dbReference>
<keyword evidence="2 3" id="KW-0808">Transferase</keyword>
<dbReference type="Proteomes" id="UP001218034">
    <property type="component" value="Chromosome"/>
</dbReference>
<evidence type="ECO:0000256" key="2">
    <source>
        <dbReference type="ARBA" id="ARBA00022679"/>
    </source>
</evidence>
<dbReference type="PANTHER" id="PTHR10176">
    <property type="entry name" value="GLYCOGEN SYNTHASE"/>
    <property type="match status" value="1"/>
</dbReference>
<sequence length="582" mass="66123">MAPKNCIEVSFEVANKVGGIYQVLKSKSSTMQKFYGDNYWTIGIYNEENARDDFTPGKPPEEVKRIIEKFESNGIDVKYGSWRVPGNPNCLLLDISDVMDRADDLKSELWEEHGIDSMNVGNDFDEPLVWSNAVGKLVNELEDVLEGETVVQMHEWLSAPAMFEFDSPSVFTTHATVLGRALSNSDFHLQEAVKRGEVDDSLAEEYGVKAKHQIEKEAARGSDVFTTVSKVTAEEAQAVLNREPDVVLSNGFNVEEFPSLEELSFQHTNKKERMKEFLRAYFEPYYDVDLEKDPRVMYISGRYEFHNKGLDVFIDALAEMNEMDGDDVFAFIFVPSDVSGPKDEVLENIALYQELEDYIDSVMPEMRTQLLNSLTSYEDPGEKLNELIEETSRDVESLQHNFHARDTENAPLCAYDLNYFEDEIIDRLQSSGLTNSEDDRVKVVFYPTYLSRGDRLLSMDYQDAIKASSAGIFPSYYEPWGYTPVETAANGALSVTTDMAGFGQFLLENTDESERKGIRVLERKGVSDSEAASNLAEMLQDIVTYSKTEITERKHNARRMAQLTSWDKLGENYRKAHEKAIK</sequence>
<dbReference type="GeneID" id="90589565"/>
<keyword evidence="1 3" id="KW-0328">Glycosyltransferase</keyword>
<proteinExistence type="predicted"/>
<dbReference type="PANTHER" id="PTHR10176:SF3">
    <property type="entry name" value="GLYCOGEN [STARCH] SYNTHASE"/>
    <property type="match status" value="1"/>
</dbReference>
<dbReference type="EC" id="2.4.1.11" evidence="3"/>
<reference evidence="3 4" key="1">
    <citation type="submission" date="2022-09" db="EMBL/GenBank/DDBJ databases">
        <title>Xylan utilization by haloarchaea-nanohaloarchaea associations.</title>
        <authorList>
            <person name="Yakimov M."/>
        </authorList>
    </citation>
    <scope>NUCLEOTIDE SEQUENCE [LARGE SCALE GENOMIC DNA]</scope>
    <source>
        <strain evidence="3 4">SVXNc</strain>
    </source>
</reference>
<keyword evidence="4" id="KW-1185">Reference proteome</keyword>
<evidence type="ECO:0000313" key="4">
    <source>
        <dbReference type="Proteomes" id="UP001218034"/>
    </source>
</evidence>
<dbReference type="EMBL" id="CP104395">
    <property type="protein sequence ID" value="WEL19163.1"/>
    <property type="molecule type" value="Genomic_DNA"/>
</dbReference>
<dbReference type="GO" id="GO:0004373">
    <property type="term" value="F:alpha-1,4-glucan glucosyltransferase (UDP-glucose donor) activity"/>
    <property type="evidence" value="ECO:0007669"/>
    <property type="project" value="UniProtKB-EC"/>
</dbReference>
<organism evidence="3 4">
    <name type="scientific">Candidatus Nanohalococcus occultus</name>
    <dbReference type="NCBI Taxonomy" id="2978047"/>
    <lineage>
        <taxon>Archaea</taxon>
        <taxon>Candidatus Nanohalarchaeota</taxon>
        <taxon>Candidatus Nanohalarchaeota incertae sedis</taxon>
        <taxon>Candidatus Nanohalococcus</taxon>
    </lineage>
</organism>
<evidence type="ECO:0000313" key="3">
    <source>
        <dbReference type="EMBL" id="WEL19163.1"/>
    </source>
</evidence>
<protein>
    <submittedName>
        <fullName evidence="3">Glycogen synthase</fullName>
        <ecNumber evidence="3">2.4.1.11</ecNumber>
    </submittedName>
</protein>
<gene>
    <name evidence="3" type="ORF">SVXNc_0131</name>
</gene>
<name>A0ABY8CGV2_9ARCH</name>
<evidence type="ECO:0000256" key="1">
    <source>
        <dbReference type="ARBA" id="ARBA00022676"/>
    </source>
</evidence>
<dbReference type="Pfam" id="PF05693">
    <property type="entry name" value="Glycogen_syn"/>
    <property type="match status" value="1"/>
</dbReference>
<accession>A0ABY8CGV2</accession>
<dbReference type="SUPFAM" id="SSF53756">
    <property type="entry name" value="UDP-Glycosyltransferase/glycogen phosphorylase"/>
    <property type="match status" value="2"/>
</dbReference>
<dbReference type="InterPro" id="IPR008631">
    <property type="entry name" value="Glycogen_synth"/>
</dbReference>
<dbReference type="Gene3D" id="3.40.50.2000">
    <property type="entry name" value="Glycogen Phosphorylase B"/>
    <property type="match status" value="2"/>
</dbReference>